<evidence type="ECO:0000256" key="1">
    <source>
        <dbReference type="SAM" id="SignalP"/>
    </source>
</evidence>
<feature type="signal peptide" evidence="1">
    <location>
        <begin position="1"/>
        <end position="17"/>
    </location>
</feature>
<name>G0P390_CAEBE</name>
<proteinExistence type="predicted"/>
<dbReference type="AlphaFoldDB" id="G0P390"/>
<reference evidence="4" key="1">
    <citation type="submission" date="2011-07" db="EMBL/GenBank/DDBJ databases">
        <authorList>
            <consortium name="Caenorhabditis brenneri Sequencing and Analysis Consortium"/>
            <person name="Wilson R.K."/>
        </authorList>
    </citation>
    <scope>NUCLEOTIDE SEQUENCE [LARGE SCALE GENOMIC DNA]</scope>
    <source>
        <strain evidence="4">PB2801</strain>
    </source>
</reference>
<dbReference type="Pfam" id="PF03436">
    <property type="entry name" value="DUF281"/>
    <property type="match status" value="1"/>
</dbReference>
<dbReference type="HOGENOM" id="CLU_1095099_0_0_1"/>
<protein>
    <recommendedName>
        <fullName evidence="2">DUF281 domain-containing protein</fullName>
    </recommendedName>
</protein>
<gene>
    <name evidence="3" type="ORF">CAEBREN_14655</name>
</gene>
<dbReference type="InParanoid" id="G0P390"/>
<sequence length="277" mass="30242">MLFPKLLLYTVAALAWGYGNSGGSGYTGGSASANANYGAYPQPIYVSYDDYSSEEDHHHHKKSCKSKLHHYDLTKKDPAHLILEAKWKPIEKDGKDFTLITCPADCKNCALVAEMEGTTAKVCDVSYSDSVLLADGFQVGVMAKCHGKKAKYELLDGEKIQIKNVACIKYPACTSCNKNSLLALDLPGMTHAINDITSSGDGCSRIKLKCTNTAPFLTCQRAKIIIFDIDGNKHTKDGSNANVDVEVTCQKDGMYLLDDNLDNLKSIKGFVCVQKCF</sequence>
<accession>G0P390</accession>
<evidence type="ECO:0000313" key="3">
    <source>
        <dbReference type="EMBL" id="EGT43873.1"/>
    </source>
</evidence>
<feature type="domain" description="DUF281" evidence="2">
    <location>
        <begin position="201"/>
        <end position="255"/>
    </location>
</feature>
<dbReference type="STRING" id="135651.G0P390"/>
<organism evidence="4">
    <name type="scientific">Caenorhabditis brenneri</name>
    <name type="common">Nematode worm</name>
    <dbReference type="NCBI Taxonomy" id="135651"/>
    <lineage>
        <taxon>Eukaryota</taxon>
        <taxon>Metazoa</taxon>
        <taxon>Ecdysozoa</taxon>
        <taxon>Nematoda</taxon>
        <taxon>Chromadorea</taxon>
        <taxon>Rhabditida</taxon>
        <taxon>Rhabditina</taxon>
        <taxon>Rhabditomorpha</taxon>
        <taxon>Rhabditoidea</taxon>
        <taxon>Rhabditidae</taxon>
        <taxon>Peloderinae</taxon>
        <taxon>Caenorhabditis</taxon>
    </lineage>
</organism>
<evidence type="ECO:0000313" key="4">
    <source>
        <dbReference type="Proteomes" id="UP000008068"/>
    </source>
</evidence>
<dbReference type="EMBL" id="GL380038">
    <property type="protein sequence ID" value="EGT43873.1"/>
    <property type="molecule type" value="Genomic_DNA"/>
</dbReference>
<dbReference type="Proteomes" id="UP000008068">
    <property type="component" value="Unassembled WGS sequence"/>
</dbReference>
<feature type="chain" id="PRO_5003406304" description="DUF281 domain-containing protein" evidence="1">
    <location>
        <begin position="18"/>
        <end position="277"/>
    </location>
</feature>
<evidence type="ECO:0000259" key="2">
    <source>
        <dbReference type="Pfam" id="PF03436"/>
    </source>
</evidence>
<dbReference type="PANTHER" id="PTHR38633">
    <property type="entry name" value="PROTEIN CBG15573-RELATED"/>
    <property type="match status" value="1"/>
</dbReference>
<keyword evidence="4" id="KW-1185">Reference proteome</keyword>
<keyword evidence="1" id="KW-0732">Signal</keyword>
<dbReference type="InterPro" id="IPR005098">
    <property type="entry name" value="DUF281"/>
</dbReference>